<feature type="region of interest" description="Disordered" evidence="1">
    <location>
        <begin position="78"/>
        <end position="98"/>
    </location>
</feature>
<organism evidence="2 3">
    <name type="scientific">Plectus sambesii</name>
    <dbReference type="NCBI Taxonomy" id="2011161"/>
    <lineage>
        <taxon>Eukaryota</taxon>
        <taxon>Metazoa</taxon>
        <taxon>Ecdysozoa</taxon>
        <taxon>Nematoda</taxon>
        <taxon>Chromadorea</taxon>
        <taxon>Plectida</taxon>
        <taxon>Plectina</taxon>
        <taxon>Plectoidea</taxon>
        <taxon>Plectidae</taxon>
        <taxon>Plectus</taxon>
    </lineage>
</organism>
<sequence length="98" mass="10580">MGGEDKGAKCASEATAALEGGPARVAGHCGPLTVHSTPSATLRFATRDLRANSRRRGRRRRSVGGLLRLARRRQALTASENQRIHITPENRPPRANVC</sequence>
<name>A0A914VPA7_9BILA</name>
<protein>
    <submittedName>
        <fullName evidence="3">Uncharacterized protein</fullName>
    </submittedName>
</protein>
<proteinExistence type="predicted"/>
<feature type="compositionally biased region" description="Basic and acidic residues" evidence="1">
    <location>
        <begin position="82"/>
        <end position="92"/>
    </location>
</feature>
<keyword evidence="2" id="KW-1185">Reference proteome</keyword>
<dbReference type="WBParaSite" id="PSAMB.scaffold2276size24175.g17147.t1">
    <property type="protein sequence ID" value="PSAMB.scaffold2276size24175.g17147.t1"/>
    <property type="gene ID" value="PSAMB.scaffold2276size24175.g17147"/>
</dbReference>
<evidence type="ECO:0000256" key="1">
    <source>
        <dbReference type="SAM" id="MobiDB-lite"/>
    </source>
</evidence>
<evidence type="ECO:0000313" key="2">
    <source>
        <dbReference type="Proteomes" id="UP000887566"/>
    </source>
</evidence>
<dbReference type="Proteomes" id="UP000887566">
    <property type="component" value="Unplaced"/>
</dbReference>
<evidence type="ECO:0000313" key="3">
    <source>
        <dbReference type="WBParaSite" id="PSAMB.scaffold2276size24175.g17147.t1"/>
    </source>
</evidence>
<reference evidence="3" key="1">
    <citation type="submission" date="2022-11" db="UniProtKB">
        <authorList>
            <consortium name="WormBaseParasite"/>
        </authorList>
    </citation>
    <scope>IDENTIFICATION</scope>
</reference>
<accession>A0A914VPA7</accession>
<dbReference type="AlphaFoldDB" id="A0A914VPA7"/>